<dbReference type="InterPro" id="IPR037523">
    <property type="entry name" value="VOC_core"/>
</dbReference>
<dbReference type="SUPFAM" id="SSF54593">
    <property type="entry name" value="Glyoxalase/Bleomycin resistance protein/Dihydroxybiphenyl dioxygenase"/>
    <property type="match status" value="1"/>
</dbReference>
<feature type="domain" description="VOC" evidence="1">
    <location>
        <begin position="2"/>
        <end position="114"/>
    </location>
</feature>
<evidence type="ECO:0000313" key="3">
    <source>
        <dbReference type="Proteomes" id="UP001247620"/>
    </source>
</evidence>
<dbReference type="PROSITE" id="PS51819">
    <property type="entry name" value="VOC"/>
    <property type="match status" value="1"/>
</dbReference>
<dbReference type="PANTHER" id="PTHR36503:SF3">
    <property type="entry name" value="BLR0126 PROTEIN"/>
    <property type="match status" value="1"/>
</dbReference>
<dbReference type="InterPro" id="IPR004360">
    <property type="entry name" value="Glyas_Fos-R_dOase_dom"/>
</dbReference>
<dbReference type="InterPro" id="IPR029068">
    <property type="entry name" value="Glyas_Bleomycin-R_OHBP_Dase"/>
</dbReference>
<dbReference type="Pfam" id="PF00903">
    <property type="entry name" value="Glyoxalase"/>
    <property type="match status" value="1"/>
</dbReference>
<organism evidence="2 3">
    <name type="scientific">Mucilaginibacter pocheonensis</name>
    <dbReference type="NCBI Taxonomy" id="398050"/>
    <lineage>
        <taxon>Bacteria</taxon>
        <taxon>Pseudomonadati</taxon>
        <taxon>Bacteroidota</taxon>
        <taxon>Sphingobacteriia</taxon>
        <taxon>Sphingobacteriales</taxon>
        <taxon>Sphingobacteriaceae</taxon>
        <taxon>Mucilaginibacter</taxon>
    </lineage>
</organism>
<evidence type="ECO:0000313" key="2">
    <source>
        <dbReference type="EMBL" id="MDR6945087.1"/>
    </source>
</evidence>
<sequence length="118" mass="13488">MKIESVFPILYSEDVHRSIVFYTEVLGFPDSWSWDDEPTFGGVVNGDFSIFFCKGGQGHKGTWLALNVDNVDKFYELIKDKNAEISGPPEDKPWFMREMLVKDPDGHILRVGQNINCD</sequence>
<gene>
    <name evidence="2" type="ORF">J2W55_004955</name>
</gene>
<dbReference type="PANTHER" id="PTHR36503">
    <property type="entry name" value="BLR2520 PROTEIN"/>
    <property type="match status" value="1"/>
</dbReference>
<evidence type="ECO:0000259" key="1">
    <source>
        <dbReference type="PROSITE" id="PS51819"/>
    </source>
</evidence>
<dbReference type="Gene3D" id="3.10.180.10">
    <property type="entry name" value="2,3-Dihydroxybiphenyl 1,2-Dioxygenase, domain 1"/>
    <property type="match status" value="1"/>
</dbReference>
<protein>
    <submittedName>
        <fullName evidence="2">Glyoxalase superfamily protein PhnB</fullName>
    </submittedName>
</protein>
<dbReference type="RefSeq" id="WP_310102463.1">
    <property type="nucleotide sequence ID" value="NZ_JAVDUU010000005.1"/>
</dbReference>
<accession>A0ABU1TI58</accession>
<reference evidence="2 3" key="1">
    <citation type="submission" date="2023-07" db="EMBL/GenBank/DDBJ databases">
        <title>Sorghum-associated microbial communities from plants grown in Nebraska, USA.</title>
        <authorList>
            <person name="Schachtman D."/>
        </authorList>
    </citation>
    <scope>NUCLEOTIDE SEQUENCE [LARGE SCALE GENOMIC DNA]</scope>
    <source>
        <strain evidence="2 3">3262</strain>
    </source>
</reference>
<proteinExistence type="predicted"/>
<keyword evidence="3" id="KW-1185">Reference proteome</keyword>
<dbReference type="EMBL" id="JAVDUU010000005">
    <property type="protein sequence ID" value="MDR6945087.1"/>
    <property type="molecule type" value="Genomic_DNA"/>
</dbReference>
<dbReference type="Proteomes" id="UP001247620">
    <property type="component" value="Unassembled WGS sequence"/>
</dbReference>
<name>A0ABU1TI58_9SPHI</name>
<comment type="caution">
    <text evidence="2">The sequence shown here is derived from an EMBL/GenBank/DDBJ whole genome shotgun (WGS) entry which is preliminary data.</text>
</comment>